<dbReference type="OrthoDB" id="7773807at2"/>
<dbReference type="STRING" id="490829.SAMN05421850_101290"/>
<name>A0A1G8GZQ3_9RHOB</name>
<proteinExistence type="predicted"/>
<accession>A0A1G8GZQ3</accession>
<feature type="signal peptide" evidence="1">
    <location>
        <begin position="1"/>
        <end position="19"/>
    </location>
</feature>
<dbReference type="Proteomes" id="UP000199340">
    <property type="component" value="Unassembled WGS sequence"/>
</dbReference>
<evidence type="ECO:0000256" key="1">
    <source>
        <dbReference type="SAM" id="SignalP"/>
    </source>
</evidence>
<dbReference type="AlphaFoldDB" id="A0A1G8GZQ3"/>
<dbReference type="PROSITE" id="PS51257">
    <property type="entry name" value="PROKAR_LIPOPROTEIN"/>
    <property type="match status" value="1"/>
</dbReference>
<evidence type="ECO:0000313" key="3">
    <source>
        <dbReference type="Proteomes" id="UP000199340"/>
    </source>
</evidence>
<keyword evidence="3" id="KW-1185">Reference proteome</keyword>
<evidence type="ECO:0000313" key="2">
    <source>
        <dbReference type="EMBL" id="SDH99751.1"/>
    </source>
</evidence>
<protein>
    <recommendedName>
        <fullName evidence="4">Lipoprotein</fullName>
    </recommendedName>
</protein>
<dbReference type="EMBL" id="FNEB01000001">
    <property type="protein sequence ID" value="SDH99751.1"/>
    <property type="molecule type" value="Genomic_DNA"/>
</dbReference>
<sequence>MRRPLVALLVVSMTLSACGAIRESRINPFNWFGGSREVPADVDPAATGEANPLIPQRRASLFRRDENIYLGRPLDQVTELRIERVADGAIIRVEGIAQRADAYDIRLVPKPTDRQGELHFELQGEFPQVTSNTVRLPRPVVVATHLSDQELEGIRRIRVSAARNARESRR</sequence>
<evidence type="ECO:0008006" key="4">
    <source>
        <dbReference type="Google" id="ProtNLM"/>
    </source>
</evidence>
<organism evidence="2 3">
    <name type="scientific">Lutimaribacter saemankumensis</name>
    <dbReference type="NCBI Taxonomy" id="490829"/>
    <lineage>
        <taxon>Bacteria</taxon>
        <taxon>Pseudomonadati</taxon>
        <taxon>Pseudomonadota</taxon>
        <taxon>Alphaproteobacteria</taxon>
        <taxon>Rhodobacterales</taxon>
        <taxon>Roseobacteraceae</taxon>
        <taxon>Lutimaribacter</taxon>
    </lineage>
</organism>
<dbReference type="RefSeq" id="WP_139170452.1">
    <property type="nucleotide sequence ID" value="NZ_FNEB01000001.1"/>
</dbReference>
<feature type="chain" id="PRO_5011449703" description="Lipoprotein" evidence="1">
    <location>
        <begin position="20"/>
        <end position="170"/>
    </location>
</feature>
<keyword evidence="1" id="KW-0732">Signal</keyword>
<reference evidence="2 3" key="1">
    <citation type="submission" date="2016-10" db="EMBL/GenBank/DDBJ databases">
        <authorList>
            <person name="de Groot N.N."/>
        </authorList>
    </citation>
    <scope>NUCLEOTIDE SEQUENCE [LARGE SCALE GENOMIC DNA]</scope>
    <source>
        <strain evidence="2 3">DSM 28010</strain>
    </source>
</reference>
<gene>
    <name evidence="2" type="ORF">SAMN05421850_101290</name>
</gene>